<protein>
    <submittedName>
        <fullName evidence="1">Uncharacterized protein</fullName>
    </submittedName>
</protein>
<sequence length="67" mass="7698">MPYKRSVPVNWSKTTHGSFPMVLSVSFDEKQNNSVLVPYSSLTSFIISRMCKMNLALVIHHLKDERT</sequence>
<evidence type="ECO:0000313" key="1">
    <source>
        <dbReference type="EMBL" id="PIM97166.1"/>
    </source>
</evidence>
<proteinExistence type="predicted"/>
<dbReference type="AlphaFoldDB" id="A0A2G9FVR4"/>
<accession>A0A2G9FVR4</accession>
<comment type="caution">
    <text evidence="1">The sequence shown here is derived from an EMBL/GenBank/DDBJ whole genome shotgun (WGS) entry which is preliminary data.</text>
</comment>
<name>A0A2G9FVR4_9LAMI</name>
<evidence type="ECO:0000313" key="2">
    <source>
        <dbReference type="Proteomes" id="UP000231279"/>
    </source>
</evidence>
<dbReference type="EMBL" id="NKXS01010692">
    <property type="protein sequence ID" value="PIM97166.1"/>
    <property type="molecule type" value="Genomic_DNA"/>
</dbReference>
<dbReference type="Proteomes" id="UP000231279">
    <property type="component" value="Unassembled WGS sequence"/>
</dbReference>
<gene>
    <name evidence="1" type="ORF">CDL12_30366</name>
</gene>
<reference evidence="2" key="1">
    <citation type="journal article" date="2018" name="Gigascience">
        <title>Genome assembly of the Pink Ipe (Handroanthus impetiginosus, Bignoniaceae), a highly valued, ecologically keystone Neotropical timber forest tree.</title>
        <authorList>
            <person name="Silva-Junior O.B."/>
            <person name="Grattapaglia D."/>
            <person name="Novaes E."/>
            <person name="Collevatti R.G."/>
        </authorList>
    </citation>
    <scope>NUCLEOTIDE SEQUENCE [LARGE SCALE GENOMIC DNA]</scope>
    <source>
        <strain evidence="2">cv. UFG-1</strain>
    </source>
</reference>
<organism evidence="1 2">
    <name type="scientific">Handroanthus impetiginosus</name>
    <dbReference type="NCBI Taxonomy" id="429701"/>
    <lineage>
        <taxon>Eukaryota</taxon>
        <taxon>Viridiplantae</taxon>
        <taxon>Streptophyta</taxon>
        <taxon>Embryophyta</taxon>
        <taxon>Tracheophyta</taxon>
        <taxon>Spermatophyta</taxon>
        <taxon>Magnoliopsida</taxon>
        <taxon>eudicotyledons</taxon>
        <taxon>Gunneridae</taxon>
        <taxon>Pentapetalae</taxon>
        <taxon>asterids</taxon>
        <taxon>lamiids</taxon>
        <taxon>Lamiales</taxon>
        <taxon>Bignoniaceae</taxon>
        <taxon>Crescentiina</taxon>
        <taxon>Tabebuia alliance</taxon>
        <taxon>Handroanthus</taxon>
    </lineage>
</organism>
<keyword evidence="2" id="KW-1185">Reference proteome</keyword>